<accession>A0AAN2DC29</accession>
<reference evidence="1 2" key="1">
    <citation type="submission" date="2020-06" db="EMBL/GenBank/DDBJ databases">
        <authorList>
            <person name="De Coninck B."/>
            <person name="Ibrahim H."/>
        </authorList>
    </citation>
    <scope>NUCLEOTIDE SEQUENCE [LARGE SCALE GENOMIC DNA]</scope>
    <source>
        <strain evidence="1">Ag_rhizogenes_K599</strain>
    </source>
</reference>
<dbReference type="EMBL" id="CAICSX020000001">
    <property type="protein sequence ID" value="CAD0210814.1"/>
    <property type="molecule type" value="Genomic_DNA"/>
</dbReference>
<protein>
    <submittedName>
        <fullName evidence="1">Uncharacterized protein</fullName>
    </submittedName>
</protein>
<evidence type="ECO:0000313" key="2">
    <source>
        <dbReference type="Proteomes" id="UP000528185"/>
    </source>
</evidence>
<gene>
    <name evidence="1" type="ORF">AGRHK599_LOCUS832</name>
</gene>
<dbReference type="Proteomes" id="UP000528185">
    <property type="component" value="Unassembled WGS sequence"/>
</dbReference>
<name>A0AAN2DC29_RHIRH</name>
<proteinExistence type="predicted"/>
<dbReference type="AlphaFoldDB" id="A0AAN2DC29"/>
<comment type="caution">
    <text evidence="1">The sequence shown here is derived from an EMBL/GenBank/DDBJ whole genome shotgun (WGS) entry which is preliminary data.</text>
</comment>
<sequence length="104" mass="11471">MIFEKTVCAVLIDLTCSDIKNKSHDVRLLGNDFNSVDKKEGVGGEKSRAFVAVGKGMVARYTVKISGGEFQRSLFSIGSFVQWTRQSCLECVFILEARQATVFG</sequence>
<organism evidence="1 2">
    <name type="scientific">Rhizobium rhizogenes</name>
    <name type="common">Agrobacterium rhizogenes</name>
    <dbReference type="NCBI Taxonomy" id="359"/>
    <lineage>
        <taxon>Bacteria</taxon>
        <taxon>Pseudomonadati</taxon>
        <taxon>Pseudomonadota</taxon>
        <taxon>Alphaproteobacteria</taxon>
        <taxon>Hyphomicrobiales</taxon>
        <taxon>Rhizobiaceae</taxon>
        <taxon>Rhizobium/Agrobacterium group</taxon>
        <taxon>Rhizobium</taxon>
    </lineage>
</organism>
<evidence type="ECO:0000313" key="1">
    <source>
        <dbReference type="EMBL" id="CAD0210814.1"/>
    </source>
</evidence>